<dbReference type="PANTHER" id="PTHR11481">
    <property type="entry name" value="IMMUNOGLOBULIN FC RECEPTOR"/>
    <property type="match status" value="1"/>
</dbReference>
<keyword evidence="3" id="KW-0393">Immunoglobulin domain</keyword>
<evidence type="ECO:0000313" key="8">
    <source>
        <dbReference type="Proteomes" id="UP000694398"/>
    </source>
</evidence>
<keyword evidence="1 5" id="KW-0732">Signal</keyword>
<dbReference type="GO" id="GO:0043303">
    <property type="term" value="P:mast cell degranulation"/>
    <property type="evidence" value="ECO:0007669"/>
    <property type="project" value="Ensembl"/>
</dbReference>
<dbReference type="Proteomes" id="UP000694398">
    <property type="component" value="Unassembled WGS sequence"/>
</dbReference>
<dbReference type="FunFam" id="2.60.40.10:FF:000356">
    <property type="entry name" value="Low affinity immunoglobulin gamma Fc region receptor III-A"/>
    <property type="match status" value="1"/>
</dbReference>
<accession>A0A8C2VR04</accession>
<keyword evidence="4" id="KW-0472">Membrane</keyword>
<dbReference type="GO" id="GO:0009897">
    <property type="term" value="C:external side of plasma membrane"/>
    <property type="evidence" value="ECO:0007669"/>
    <property type="project" value="TreeGrafter"/>
</dbReference>
<evidence type="ECO:0000256" key="2">
    <source>
        <dbReference type="ARBA" id="ARBA00023157"/>
    </source>
</evidence>
<dbReference type="PANTHER" id="PTHR11481:SF12">
    <property type="entry name" value="HIGH AFFINITY IMMUNOGLOBULIN EPSILON RECEPTOR SUBUNIT ALPHA"/>
    <property type="match status" value="1"/>
</dbReference>
<dbReference type="GeneTree" id="ENSGT01050000244808"/>
<dbReference type="GO" id="GO:0043308">
    <property type="term" value="P:eosinophil degranulation"/>
    <property type="evidence" value="ECO:0007669"/>
    <property type="project" value="Ensembl"/>
</dbReference>
<protein>
    <submittedName>
        <fullName evidence="7">Fc epsilon receptor Ia</fullName>
    </submittedName>
</protein>
<dbReference type="RefSeq" id="XP_005400226.1">
    <property type="nucleotide sequence ID" value="XM_005400169.2"/>
</dbReference>
<name>A0A8C2VR04_CHILA</name>
<sequence length="262" mass="30098">MAAAVDGSALLWLALLLFSPHGMLMAPRKSVISLSPPWSRIFEGENVTLTCNKNNPTEDSPTQWFHNDINLPTNTSNYNIVNASTQHSGKYECQNQNLLRSKPVHLEVFKDWLLLQTSAKEVLEGESLSLRCHGWKDWTVFKPIYYKDKKAFKYHYENNVTITIMPTVANGSGAYYCSGFFSPKHWEEEDRCFSEYLNITVIKAQQSKYIWLQLTFPLLVMTLLLVDTWLYVSTNEQFKSFLKMKMTGEGNKLQNLHPVAEA</sequence>
<dbReference type="GO" id="GO:0016068">
    <property type="term" value="P:type I hypersensitivity"/>
    <property type="evidence" value="ECO:0007669"/>
    <property type="project" value="Ensembl"/>
</dbReference>
<dbReference type="OMA" id="LIRCHSW"/>
<dbReference type="GO" id="GO:0019768">
    <property type="term" value="F:high-affinity IgE receptor activity"/>
    <property type="evidence" value="ECO:0007669"/>
    <property type="project" value="Ensembl"/>
</dbReference>
<keyword evidence="8" id="KW-1185">Reference proteome</keyword>
<dbReference type="InterPro" id="IPR003599">
    <property type="entry name" value="Ig_sub"/>
</dbReference>
<feature type="signal peptide" evidence="5">
    <location>
        <begin position="1"/>
        <end position="25"/>
    </location>
</feature>
<dbReference type="PROSITE" id="PS50835">
    <property type="entry name" value="IG_LIKE"/>
    <property type="match status" value="1"/>
</dbReference>
<keyword evidence="4" id="KW-0812">Transmembrane</keyword>
<keyword evidence="4" id="KW-1133">Transmembrane helix</keyword>
<feature type="domain" description="Ig-like" evidence="6">
    <location>
        <begin position="27"/>
        <end position="105"/>
    </location>
</feature>
<dbReference type="InterPro" id="IPR036179">
    <property type="entry name" value="Ig-like_dom_sf"/>
</dbReference>
<gene>
    <name evidence="7" type="primary">FCER1A</name>
</gene>
<dbReference type="OrthoDB" id="8954737at2759"/>
<dbReference type="SMART" id="SM00409">
    <property type="entry name" value="IG"/>
    <property type="match status" value="2"/>
</dbReference>
<dbReference type="InterPro" id="IPR050488">
    <property type="entry name" value="Ig_Fc_receptor"/>
</dbReference>
<dbReference type="AlphaFoldDB" id="A0A8C2VR04"/>
<dbReference type="Ensembl" id="ENSCLAT00000019417.1">
    <property type="protein sequence ID" value="ENSCLAP00000019231.1"/>
    <property type="gene ID" value="ENSCLAG00000013176.1"/>
</dbReference>
<dbReference type="Gene3D" id="2.60.40.10">
    <property type="entry name" value="Immunoglobulins"/>
    <property type="match status" value="2"/>
</dbReference>
<reference evidence="7" key="1">
    <citation type="submission" date="2025-08" db="UniProtKB">
        <authorList>
            <consortium name="Ensembl"/>
        </authorList>
    </citation>
    <scope>IDENTIFICATION</scope>
</reference>
<evidence type="ECO:0000256" key="5">
    <source>
        <dbReference type="SAM" id="SignalP"/>
    </source>
</evidence>
<dbReference type="SUPFAM" id="SSF48726">
    <property type="entry name" value="Immunoglobulin"/>
    <property type="match status" value="2"/>
</dbReference>
<dbReference type="Pfam" id="PF13927">
    <property type="entry name" value="Ig_3"/>
    <property type="match status" value="1"/>
</dbReference>
<organism evidence="7 8">
    <name type="scientific">Chinchilla lanigera</name>
    <name type="common">Long-tailed chinchilla</name>
    <name type="synonym">Chinchilla villidera</name>
    <dbReference type="NCBI Taxonomy" id="34839"/>
    <lineage>
        <taxon>Eukaryota</taxon>
        <taxon>Metazoa</taxon>
        <taxon>Chordata</taxon>
        <taxon>Craniata</taxon>
        <taxon>Vertebrata</taxon>
        <taxon>Euteleostomi</taxon>
        <taxon>Mammalia</taxon>
        <taxon>Eutheria</taxon>
        <taxon>Euarchontoglires</taxon>
        <taxon>Glires</taxon>
        <taxon>Rodentia</taxon>
        <taxon>Hystricomorpha</taxon>
        <taxon>Chinchillidae</taxon>
        <taxon>Chinchilla</taxon>
    </lineage>
</organism>
<keyword evidence="2" id="KW-1015">Disulfide bond</keyword>
<dbReference type="CTD" id="2205"/>
<evidence type="ECO:0000313" key="7">
    <source>
        <dbReference type="Ensembl" id="ENSCLAP00000019231.1"/>
    </source>
</evidence>
<feature type="transmembrane region" description="Helical" evidence="4">
    <location>
        <begin position="209"/>
        <end position="232"/>
    </location>
</feature>
<reference evidence="7" key="2">
    <citation type="submission" date="2025-09" db="UniProtKB">
        <authorList>
            <consortium name="Ensembl"/>
        </authorList>
    </citation>
    <scope>IDENTIFICATION</scope>
</reference>
<proteinExistence type="predicted"/>
<dbReference type="GO" id="GO:0042092">
    <property type="term" value="P:type 2 immune response"/>
    <property type="evidence" value="ECO:0007669"/>
    <property type="project" value="Ensembl"/>
</dbReference>
<evidence type="ECO:0000256" key="1">
    <source>
        <dbReference type="ARBA" id="ARBA00022729"/>
    </source>
</evidence>
<dbReference type="InterPro" id="IPR013783">
    <property type="entry name" value="Ig-like_fold"/>
</dbReference>
<feature type="chain" id="PRO_5034566637" evidence="5">
    <location>
        <begin position="26"/>
        <end position="262"/>
    </location>
</feature>
<dbReference type="GeneID" id="102005696"/>
<dbReference type="InterPro" id="IPR007110">
    <property type="entry name" value="Ig-like_dom"/>
</dbReference>
<dbReference type="CDD" id="cd05752">
    <property type="entry name" value="Ig1_FcgammaR_like"/>
    <property type="match status" value="1"/>
</dbReference>
<evidence type="ECO:0000259" key="6">
    <source>
        <dbReference type="PROSITE" id="PS50835"/>
    </source>
</evidence>
<evidence type="ECO:0000256" key="4">
    <source>
        <dbReference type="SAM" id="Phobius"/>
    </source>
</evidence>
<dbReference type="GO" id="GO:0019863">
    <property type="term" value="F:IgE binding"/>
    <property type="evidence" value="ECO:0007669"/>
    <property type="project" value="Ensembl"/>
</dbReference>
<evidence type="ECO:0000256" key="3">
    <source>
        <dbReference type="ARBA" id="ARBA00023319"/>
    </source>
</evidence>